<keyword evidence="4" id="KW-0418">Kinase</keyword>
<dbReference type="Pfam" id="PF01636">
    <property type="entry name" value="APH"/>
    <property type="match status" value="1"/>
</dbReference>
<dbReference type="InterPro" id="IPR002575">
    <property type="entry name" value="Aminoglycoside_PTrfase"/>
</dbReference>
<keyword evidence="5" id="KW-0067">ATP-binding</keyword>
<dbReference type="SUPFAM" id="SSF56112">
    <property type="entry name" value="Protein kinase-like (PK-like)"/>
    <property type="match status" value="1"/>
</dbReference>
<dbReference type="PANTHER" id="PTHR34273">
    <property type="entry name" value="METHYLTHIORIBOSE KINASE"/>
    <property type="match status" value="1"/>
</dbReference>
<evidence type="ECO:0000259" key="6">
    <source>
        <dbReference type="Pfam" id="PF01636"/>
    </source>
</evidence>
<dbReference type="PROSITE" id="PS00109">
    <property type="entry name" value="PROTEIN_KINASE_TYR"/>
    <property type="match status" value="1"/>
</dbReference>
<evidence type="ECO:0000256" key="4">
    <source>
        <dbReference type="ARBA" id="ARBA00022777"/>
    </source>
</evidence>
<dbReference type="EMBL" id="CAFAAE010000126">
    <property type="protein sequence ID" value="CAB4794722.1"/>
    <property type="molecule type" value="Genomic_DNA"/>
</dbReference>
<dbReference type="Gene3D" id="3.90.1200.10">
    <property type="match status" value="1"/>
</dbReference>
<name>A0A6J6XDA8_9ZZZZ</name>
<keyword evidence="2" id="KW-0808">Transferase</keyword>
<feature type="domain" description="Aminoglycoside phosphotransferase" evidence="6">
    <location>
        <begin position="36"/>
        <end position="253"/>
    </location>
</feature>
<protein>
    <submittedName>
        <fullName evidence="7">Unannotated protein</fullName>
    </submittedName>
</protein>
<dbReference type="InterPro" id="IPR011009">
    <property type="entry name" value="Kinase-like_dom_sf"/>
</dbReference>
<comment type="similarity">
    <text evidence="1">Belongs to the methylthioribose kinase family.</text>
</comment>
<accession>A0A6J6XDA8</accession>
<dbReference type="AlphaFoldDB" id="A0A6J6XDA8"/>
<dbReference type="GO" id="GO:0005524">
    <property type="term" value="F:ATP binding"/>
    <property type="evidence" value="ECO:0007669"/>
    <property type="project" value="UniProtKB-KW"/>
</dbReference>
<dbReference type="GO" id="GO:0004672">
    <property type="term" value="F:protein kinase activity"/>
    <property type="evidence" value="ECO:0007669"/>
    <property type="project" value="InterPro"/>
</dbReference>
<dbReference type="Gene3D" id="3.30.200.20">
    <property type="entry name" value="Phosphorylase Kinase, domain 1"/>
    <property type="match status" value="1"/>
</dbReference>
<keyword evidence="3" id="KW-0547">Nucleotide-binding</keyword>
<evidence type="ECO:0000256" key="2">
    <source>
        <dbReference type="ARBA" id="ARBA00022679"/>
    </source>
</evidence>
<evidence type="ECO:0000256" key="5">
    <source>
        <dbReference type="ARBA" id="ARBA00022840"/>
    </source>
</evidence>
<dbReference type="PANTHER" id="PTHR34273:SF2">
    <property type="entry name" value="METHYLTHIORIBOSE KINASE"/>
    <property type="match status" value="1"/>
</dbReference>
<gene>
    <name evidence="7" type="ORF">UFOPK2982_00818</name>
</gene>
<evidence type="ECO:0000313" key="7">
    <source>
        <dbReference type="EMBL" id="CAB4794722.1"/>
    </source>
</evidence>
<evidence type="ECO:0000256" key="1">
    <source>
        <dbReference type="ARBA" id="ARBA00010165"/>
    </source>
</evidence>
<dbReference type="InterPro" id="IPR008266">
    <property type="entry name" value="Tyr_kinase_AS"/>
</dbReference>
<sequence>MARRGEKLILELLNEISVLPYLIEQGVVAAGEKVIIETLTGGVSNTVLAVTTDDRNMVLKQALPELKVAEKWEADQRRAIVEADALRLFHELSPDQVPNLVFIDPVQFVLLMDRVELDSTVWKSDLLDGIFDLNVAKVLGETLATWHLYGESNPANIAQFKEDTLFEQLRVDPFYRFVSKRNSNLQSVIGSLIKELETEHTTIVHGDFSPKNIMVSPSGQVFVLDFEVMHIGNPVFDLAFLVAHLLCKFFRAENDRIALQLAALATSFLDAYEKMHSISPSLALHTGLISLARVEGKSPVNYLNPAQQEKLQIFTKKVLSDSKITNARDLFDLSYR</sequence>
<evidence type="ECO:0000256" key="3">
    <source>
        <dbReference type="ARBA" id="ARBA00022741"/>
    </source>
</evidence>
<proteinExistence type="inferred from homology"/>
<organism evidence="7">
    <name type="scientific">freshwater metagenome</name>
    <dbReference type="NCBI Taxonomy" id="449393"/>
    <lineage>
        <taxon>unclassified sequences</taxon>
        <taxon>metagenomes</taxon>
        <taxon>ecological metagenomes</taxon>
    </lineage>
</organism>
<reference evidence="7" key="1">
    <citation type="submission" date="2020-05" db="EMBL/GenBank/DDBJ databases">
        <authorList>
            <person name="Chiriac C."/>
            <person name="Salcher M."/>
            <person name="Ghai R."/>
            <person name="Kavagutti S V."/>
        </authorList>
    </citation>
    <scope>NUCLEOTIDE SEQUENCE</scope>
</reference>